<proteinExistence type="predicted"/>
<protein>
    <recommendedName>
        <fullName evidence="4">DUF1559 domain-containing protein</fullName>
    </recommendedName>
</protein>
<dbReference type="OrthoDB" id="227550at2"/>
<comment type="caution">
    <text evidence="2">The sequence shown here is derived from an EMBL/GenBank/DDBJ whole genome shotgun (WGS) entry which is preliminary data.</text>
</comment>
<accession>A0A2S8FLF5</accession>
<organism evidence="2 3">
    <name type="scientific">Blastopirellula marina</name>
    <dbReference type="NCBI Taxonomy" id="124"/>
    <lineage>
        <taxon>Bacteria</taxon>
        <taxon>Pseudomonadati</taxon>
        <taxon>Planctomycetota</taxon>
        <taxon>Planctomycetia</taxon>
        <taxon>Pirellulales</taxon>
        <taxon>Pirellulaceae</taxon>
        <taxon>Blastopirellula</taxon>
    </lineage>
</organism>
<reference evidence="2 3" key="1">
    <citation type="submission" date="2018-02" db="EMBL/GenBank/DDBJ databases">
        <title>Comparative genomes isolates from brazilian mangrove.</title>
        <authorList>
            <person name="Araujo J.E."/>
            <person name="Taketani R.G."/>
            <person name="Silva M.C.P."/>
            <person name="Loureco M.V."/>
            <person name="Andreote F.D."/>
        </authorList>
    </citation>
    <scope>NUCLEOTIDE SEQUENCE [LARGE SCALE GENOMIC DNA]</scope>
    <source>
        <strain evidence="2 3">NAP PRIS-MGV</strain>
    </source>
</reference>
<dbReference type="EMBL" id="PUIB01000018">
    <property type="protein sequence ID" value="PQO32991.1"/>
    <property type="molecule type" value="Genomic_DNA"/>
</dbReference>
<dbReference type="Proteomes" id="UP000239388">
    <property type="component" value="Unassembled WGS sequence"/>
</dbReference>
<evidence type="ECO:0008006" key="4">
    <source>
        <dbReference type="Google" id="ProtNLM"/>
    </source>
</evidence>
<feature type="chain" id="PRO_5015758461" description="DUF1559 domain-containing protein" evidence="1">
    <location>
        <begin position="25"/>
        <end position="565"/>
    </location>
</feature>
<evidence type="ECO:0000313" key="2">
    <source>
        <dbReference type="EMBL" id="PQO32991.1"/>
    </source>
</evidence>
<evidence type="ECO:0000313" key="3">
    <source>
        <dbReference type="Proteomes" id="UP000239388"/>
    </source>
</evidence>
<keyword evidence="1" id="KW-0732">Signal</keyword>
<gene>
    <name evidence="2" type="ORF">C5Y98_17800</name>
</gene>
<dbReference type="AlphaFoldDB" id="A0A2S8FLF5"/>
<sequence>MNTLIQKGRLVWGRLALTSMLLLAMPLATLHAQDAEMKPVAVVSISPIKKILADTQYLAETAGQGDFGRMGAIMSAPFTQGIDKSRPIGVLVMTNGQEFAPLAFIPVTDMDSLLLIIKEQFGPPQDMGDDVKMLPTPMPVFVKQSGDWAFVAMDKDKLSNVPADPASLLKTLPTDYDIAVQMYPGNVPEIYQNVLVSQMKAGVEISLEQEPDETDEEFAARKAQINEQLSEINRIFTEMTDLTFGWNIDATQQGTYIDVKYTVAEGSKFAEQLAMNTNLTTEFSGFTKKGAAFNFSGSSKSPEAEADKVANQVDGIREQAIRQLESDGELVGEELESAKKVVDLMVDTLVQTIRTGKMDLGMMVDLDGGQAVVLAGLHVADGKRVEDGFKELVKLMESEKDFPPVKWDAETYQTIRFHVMEIPMDDAPPEAKEILGAKPAFVLGVGETNVYFAFGNDSIARLKKAIDDSIAGTATQAKMGELSVSLLPILKLAQKYDDDNPTAINAAIEALTAGSDQIMITTEINGLEVRSRIMVQEGVIKAIGAGAAAQSAAANDFDVEAAPAF</sequence>
<evidence type="ECO:0000256" key="1">
    <source>
        <dbReference type="SAM" id="SignalP"/>
    </source>
</evidence>
<feature type="signal peptide" evidence="1">
    <location>
        <begin position="1"/>
        <end position="24"/>
    </location>
</feature>
<name>A0A2S8FLF5_9BACT</name>